<evidence type="ECO:0000256" key="4">
    <source>
        <dbReference type="ARBA" id="ARBA00022989"/>
    </source>
</evidence>
<feature type="transmembrane region" description="Helical" evidence="6">
    <location>
        <begin position="152"/>
        <end position="170"/>
    </location>
</feature>
<evidence type="ECO:0000256" key="1">
    <source>
        <dbReference type="ARBA" id="ARBA00004141"/>
    </source>
</evidence>
<comment type="similarity">
    <text evidence="2">Belongs to the drug/metabolite transporter (DMT) superfamily. 10 TMS drug/metabolite exporter (DME) (TC 2.A.7.3) family.</text>
</comment>
<organism evidence="8 9">
    <name type="scientific">Pseudogemmobacter lacusdianii</name>
    <dbReference type="NCBI Taxonomy" id="3069608"/>
    <lineage>
        <taxon>Bacteria</taxon>
        <taxon>Pseudomonadati</taxon>
        <taxon>Pseudomonadota</taxon>
        <taxon>Alphaproteobacteria</taxon>
        <taxon>Rhodobacterales</taxon>
        <taxon>Paracoccaceae</taxon>
        <taxon>Pseudogemmobacter</taxon>
    </lineage>
</organism>
<comment type="subcellular location">
    <subcellularLocation>
        <location evidence="1">Membrane</location>
        <topology evidence="1">Multi-pass membrane protein</topology>
    </subcellularLocation>
</comment>
<feature type="transmembrane region" description="Helical" evidence="6">
    <location>
        <begin position="269"/>
        <end position="286"/>
    </location>
</feature>
<dbReference type="PANTHER" id="PTHR22911">
    <property type="entry name" value="ACYL-MALONYL CONDENSING ENZYME-RELATED"/>
    <property type="match status" value="1"/>
</dbReference>
<dbReference type="Pfam" id="PF00892">
    <property type="entry name" value="EamA"/>
    <property type="match status" value="2"/>
</dbReference>
<evidence type="ECO:0000313" key="8">
    <source>
        <dbReference type="EMBL" id="MDQ2065460.1"/>
    </source>
</evidence>
<feature type="transmembrane region" description="Helical" evidence="6">
    <location>
        <begin position="182"/>
        <end position="203"/>
    </location>
</feature>
<sequence length="300" mass="32104">MTIPDRANPQPLRAAAWMMGSIAAFTGMAIAARSIQSAHDTFEILGFRSLLGVGLVLLLATASGRTGRIATRRLPSHALRSVVHFTGQALWFWALTQIPLAQVFALEFTSPLWVILLAPLFLGERQTRSRLVAAGIGFCGILLVANPDFSRLELGVLAAALSAVFFASSVMLTKALTRGEDLFAILFWMCLLQSGLGLGLALWDGEIRWPTSASLPWLALIGLAGVGAHLCLTRALQLAPASFVGPIDFVRLPLIALIGVGFYDERLPWTLALGAGLILAANLLSIRAEALRAKETPAQN</sequence>
<dbReference type="InterPro" id="IPR037185">
    <property type="entry name" value="EmrE-like"/>
</dbReference>
<evidence type="ECO:0000256" key="2">
    <source>
        <dbReference type="ARBA" id="ARBA00009853"/>
    </source>
</evidence>
<feature type="transmembrane region" description="Helical" evidence="6">
    <location>
        <begin position="129"/>
        <end position="146"/>
    </location>
</feature>
<feature type="transmembrane region" description="Helical" evidence="6">
    <location>
        <begin position="100"/>
        <end position="122"/>
    </location>
</feature>
<gene>
    <name evidence="8" type="ORF">Q9295_03670</name>
</gene>
<proteinExistence type="inferred from homology"/>
<dbReference type="Gene3D" id="1.10.3730.20">
    <property type="match status" value="1"/>
</dbReference>
<keyword evidence="4 6" id="KW-1133">Transmembrane helix</keyword>
<keyword evidence="5 6" id="KW-0472">Membrane</keyword>
<dbReference type="SUPFAM" id="SSF103481">
    <property type="entry name" value="Multidrug resistance efflux transporter EmrE"/>
    <property type="match status" value="2"/>
</dbReference>
<name>A0ABU0VX30_9RHOB</name>
<evidence type="ECO:0000256" key="3">
    <source>
        <dbReference type="ARBA" id="ARBA00022692"/>
    </source>
</evidence>
<dbReference type="Proteomes" id="UP001239680">
    <property type="component" value="Unassembled WGS sequence"/>
</dbReference>
<feature type="domain" description="EamA" evidence="7">
    <location>
        <begin position="14"/>
        <end position="144"/>
    </location>
</feature>
<feature type="transmembrane region" description="Helical" evidence="6">
    <location>
        <begin position="12"/>
        <end position="32"/>
    </location>
</feature>
<protein>
    <submittedName>
        <fullName evidence="8">DMT family transporter</fullName>
    </submittedName>
</protein>
<accession>A0ABU0VX30</accession>
<keyword evidence="9" id="KW-1185">Reference proteome</keyword>
<feature type="domain" description="EamA" evidence="7">
    <location>
        <begin position="154"/>
        <end position="285"/>
    </location>
</feature>
<reference evidence="8 9" key="1">
    <citation type="submission" date="2023-08" db="EMBL/GenBank/DDBJ databases">
        <title>Characterization of two Paracoccaceae strains isolated from Phycosphere and proposal of Xinfangfangia lacusdiani sp. nov.</title>
        <authorList>
            <person name="Deng Y."/>
            <person name="Zhang Y.Q."/>
        </authorList>
    </citation>
    <scope>NUCLEOTIDE SEQUENCE [LARGE SCALE GENOMIC DNA]</scope>
    <source>
        <strain evidence="8 9">CPCC 101601</strain>
    </source>
</reference>
<dbReference type="InterPro" id="IPR000620">
    <property type="entry name" value="EamA_dom"/>
</dbReference>
<dbReference type="PANTHER" id="PTHR22911:SF6">
    <property type="entry name" value="SOLUTE CARRIER FAMILY 35 MEMBER G1"/>
    <property type="match status" value="1"/>
</dbReference>
<dbReference type="EMBL" id="JAVDBT010000003">
    <property type="protein sequence ID" value="MDQ2065460.1"/>
    <property type="molecule type" value="Genomic_DNA"/>
</dbReference>
<evidence type="ECO:0000256" key="6">
    <source>
        <dbReference type="SAM" id="Phobius"/>
    </source>
</evidence>
<comment type="caution">
    <text evidence="8">The sequence shown here is derived from an EMBL/GenBank/DDBJ whole genome shotgun (WGS) entry which is preliminary data.</text>
</comment>
<evidence type="ECO:0000259" key="7">
    <source>
        <dbReference type="Pfam" id="PF00892"/>
    </source>
</evidence>
<evidence type="ECO:0000256" key="5">
    <source>
        <dbReference type="ARBA" id="ARBA00023136"/>
    </source>
</evidence>
<feature type="transmembrane region" description="Helical" evidence="6">
    <location>
        <begin position="243"/>
        <end position="263"/>
    </location>
</feature>
<feature type="transmembrane region" description="Helical" evidence="6">
    <location>
        <begin position="215"/>
        <end position="236"/>
    </location>
</feature>
<feature type="transmembrane region" description="Helical" evidence="6">
    <location>
        <begin position="44"/>
        <end position="62"/>
    </location>
</feature>
<evidence type="ECO:0000313" key="9">
    <source>
        <dbReference type="Proteomes" id="UP001239680"/>
    </source>
</evidence>
<keyword evidence="3 6" id="KW-0812">Transmembrane</keyword>